<sequence>GKKKVKPPKAYINGIFTGSDSGRLEGRADRLE</sequence>
<feature type="region of interest" description="Disordered" evidence="1">
    <location>
        <begin position="1"/>
        <end position="32"/>
    </location>
</feature>
<evidence type="ECO:0000256" key="1">
    <source>
        <dbReference type="SAM" id="MobiDB-lite"/>
    </source>
</evidence>
<reference evidence="2" key="1">
    <citation type="journal article" date="2012" name="PLoS ONE">
        <title>Gene sets for utilization of primary and secondary nutrition supplies in the distal gut of endangered iberian lynx.</title>
        <authorList>
            <person name="Alcaide M."/>
            <person name="Messina E."/>
            <person name="Richter M."/>
            <person name="Bargiela R."/>
            <person name="Peplies J."/>
            <person name="Huws S.A."/>
            <person name="Newbold C.J."/>
            <person name="Golyshin P.N."/>
            <person name="Simon M.A."/>
            <person name="Lopez G."/>
            <person name="Yakimov M.M."/>
            <person name="Ferrer M."/>
        </authorList>
    </citation>
    <scope>NUCLEOTIDE SEQUENCE</scope>
</reference>
<feature type="non-terminal residue" evidence="2">
    <location>
        <position position="1"/>
    </location>
</feature>
<gene>
    <name evidence="2" type="ORF">EVA_03961</name>
</gene>
<dbReference type="EMBL" id="AMCI01000756">
    <property type="protein sequence ID" value="EJX07931.1"/>
    <property type="molecule type" value="Genomic_DNA"/>
</dbReference>
<dbReference type="AlphaFoldDB" id="J9D5E0"/>
<protein>
    <submittedName>
        <fullName evidence="2">Uncharacterized protein</fullName>
    </submittedName>
</protein>
<organism evidence="2">
    <name type="scientific">gut metagenome</name>
    <dbReference type="NCBI Taxonomy" id="749906"/>
    <lineage>
        <taxon>unclassified sequences</taxon>
        <taxon>metagenomes</taxon>
        <taxon>organismal metagenomes</taxon>
    </lineage>
</organism>
<evidence type="ECO:0000313" key="2">
    <source>
        <dbReference type="EMBL" id="EJX07931.1"/>
    </source>
</evidence>
<proteinExistence type="predicted"/>
<feature type="compositionally biased region" description="Basic and acidic residues" evidence="1">
    <location>
        <begin position="22"/>
        <end position="32"/>
    </location>
</feature>
<name>J9D5E0_9ZZZZ</name>
<comment type="caution">
    <text evidence="2">The sequence shown here is derived from an EMBL/GenBank/DDBJ whole genome shotgun (WGS) entry which is preliminary data.</text>
</comment>
<accession>J9D5E0</accession>